<evidence type="ECO:0000313" key="4">
    <source>
        <dbReference type="Proteomes" id="UP000708208"/>
    </source>
</evidence>
<feature type="compositionally biased region" description="Polar residues" evidence="2">
    <location>
        <begin position="625"/>
        <end position="636"/>
    </location>
</feature>
<sequence>MEKTEGRKQGSSPGSSSRRTYSLFSSIINLSSAPTVKTTDGSSSQQSPHTIPITRTNHQKLSSDAPKKKKSNQSSSPSQSISSPRTGVNGPMGPAPRTLSILTALNELAISDRAGVIDSNPQEQDETKKCVSGKGGKGEESHPVCPASSHIYRRLPPPNHPSLGGRPLLKRDDLPSSPVTLGFSSMPRKLKPDRGVHMNVSPGSASRAKSRERTPDWIWRIFQLAKHGRLEELQKSLKGLDPLDPTLIRHLVDEKGNTLLHCAARRGHIQTLQWLVSILGPHTEPVLNEKNRAGRNVILTALKGGQLKCFQWLVLQSISGDKALVPKEGERSLLHFAANYGNDPAVRWLVEQLKKRNVPTDLKDSGGMTPLHMAAKSGSVSVCHTLIVIAGADPFCQTELGWRPSDLARRHRHMKCANYLMMAEAASSLGSELSSLLSLYKNLQEEHESLRFHFREVLRVGKSLVKERVDLIKNFPSAGSKSSPEAELLLGGTSTNGARLSGLEHKLVIGEQAWKRIEQNQVDKFPPTVASLPSAVSGITNSGGTETPPLDADFTVENINSPNLFQKRLAGLQSRQDKNFASEALLSASSSDAESTASAASSNNDDQPHNRHHQDYHSETRKHGSSSGQSFNLSDSSRATTTAPWLLPPDDTLLSALSPIVSQVDGTVRTPSSSTEFIPSLDLIQKGPSTTAILYNPTGTFGKPAVAKSQGSEMIPPSTTTPHEDKGIREKVVEKVEPPSATVLEVIEPPNKKREDEAGQLLVSSFPSWSGSNRSGCDDALPSTAGGVISGEAQAWGGGGGGRRRGRQGLVVTESLQGPPPPRPPMESPTKRLVGEGPVVGHETMKQSLSSSIEHEKKQSWRNRRRVKSRREDDKSLSSPLPCSSSVVTTKHFLESVYFTPDLIRGTRHKSSHHIKSEELAWSSSPNRPSSSFHNVEDIYGQITAITGDPRSNMRQPHFGPKDASMTSASSPTKGKSWHRSESLVKSSCTTPTKSPSHSLRNSPRVFLQSNPFLLEKLCPEKNHLPESNYSQTKEENMTSSFMCGPLSKSSASTSSIHLEIPNSLPPQLPSKSEEIYGQFSSGNDKIENDMCGETDAISPSAEHGSESVSSLNTPVIKRSLSSVSRVSATLEFPFHKNPWVSTEQLTFTTPESSLGGRISPTPSESSRTESALVPPSHTSQISELSKTESATEHILSHYNLDHCMSNEEQEGESTDMTPSHPEFKQNGFPSFPANDTNDSDYNTREGDDYNEVKVESKSSEVGSKTHEESSLVPTAKVVDNIEGSERDKIVTEAQQQRKGKNPSASADSQIVTAPCITRSGGSTGIHKATIQRVSKSSRGPPKPWYEIEGSDEEGTHLLRVARTSRSSCLSTSSFSETENECTDDDDHTCNLNCSQNNCPNCV</sequence>
<feature type="compositionally biased region" description="Basic and acidic residues" evidence="2">
    <location>
        <begin position="1242"/>
        <end position="1270"/>
    </location>
</feature>
<dbReference type="InterPro" id="IPR002110">
    <property type="entry name" value="Ankyrin_rpt"/>
</dbReference>
<feature type="compositionally biased region" description="Basic and acidic residues" evidence="2">
    <location>
        <begin position="606"/>
        <end position="622"/>
    </location>
</feature>
<feature type="region of interest" description="Disordered" evidence="2">
    <location>
        <begin position="115"/>
        <end position="209"/>
    </location>
</feature>
<keyword evidence="1" id="KW-0040">ANK repeat</keyword>
<dbReference type="GO" id="GO:0031625">
    <property type="term" value="F:ubiquitin protein ligase binding"/>
    <property type="evidence" value="ECO:0007669"/>
    <property type="project" value="TreeGrafter"/>
</dbReference>
<feature type="region of interest" description="Disordered" evidence="2">
    <location>
        <begin position="1208"/>
        <end position="1355"/>
    </location>
</feature>
<dbReference type="OrthoDB" id="19174at2759"/>
<accession>A0A8J2PFC7</accession>
<dbReference type="SMART" id="SM00248">
    <property type="entry name" value="ANK"/>
    <property type="match status" value="4"/>
</dbReference>
<dbReference type="InterPro" id="IPR040133">
    <property type="entry name" value="SNCAIP"/>
</dbReference>
<dbReference type="PANTHER" id="PTHR22882">
    <property type="entry name" value="SYNPHILIN-1"/>
    <property type="match status" value="1"/>
</dbReference>
<dbReference type="Pfam" id="PF13637">
    <property type="entry name" value="Ank_4"/>
    <property type="match status" value="1"/>
</dbReference>
<reference evidence="3" key="1">
    <citation type="submission" date="2021-06" db="EMBL/GenBank/DDBJ databases">
        <authorList>
            <person name="Hodson N. C."/>
            <person name="Mongue J. A."/>
            <person name="Jaron S. K."/>
        </authorList>
    </citation>
    <scope>NUCLEOTIDE SEQUENCE</scope>
</reference>
<organism evidence="3 4">
    <name type="scientific">Allacma fusca</name>
    <dbReference type="NCBI Taxonomy" id="39272"/>
    <lineage>
        <taxon>Eukaryota</taxon>
        <taxon>Metazoa</taxon>
        <taxon>Ecdysozoa</taxon>
        <taxon>Arthropoda</taxon>
        <taxon>Hexapoda</taxon>
        <taxon>Collembola</taxon>
        <taxon>Symphypleona</taxon>
        <taxon>Sminthuridae</taxon>
        <taxon>Allacma</taxon>
    </lineage>
</organism>
<keyword evidence="4" id="KW-1185">Reference proteome</keyword>
<feature type="compositionally biased region" description="Low complexity" evidence="2">
    <location>
        <begin position="585"/>
        <end position="602"/>
    </location>
</feature>
<feature type="compositionally biased region" description="Basic residues" evidence="2">
    <location>
        <begin position="860"/>
        <end position="869"/>
    </location>
</feature>
<feature type="region of interest" description="Disordered" evidence="2">
    <location>
        <begin position="812"/>
        <end position="885"/>
    </location>
</feature>
<dbReference type="Pfam" id="PF12796">
    <property type="entry name" value="Ank_2"/>
    <property type="match status" value="1"/>
</dbReference>
<feature type="repeat" description="ANK" evidence="1">
    <location>
        <begin position="366"/>
        <end position="399"/>
    </location>
</feature>
<feature type="compositionally biased region" description="Polar residues" evidence="2">
    <location>
        <begin position="765"/>
        <end position="775"/>
    </location>
</feature>
<feature type="compositionally biased region" description="Low complexity" evidence="2">
    <location>
        <begin position="9"/>
        <end position="20"/>
    </location>
</feature>
<feature type="region of interest" description="Disordered" evidence="2">
    <location>
        <begin position="765"/>
        <end position="786"/>
    </location>
</feature>
<feature type="region of interest" description="Disordered" evidence="2">
    <location>
        <begin position="1"/>
        <end position="20"/>
    </location>
</feature>
<feature type="compositionally biased region" description="Low complexity" evidence="2">
    <location>
        <begin position="986"/>
        <end position="999"/>
    </location>
</feature>
<name>A0A8J2PFC7_9HEXA</name>
<dbReference type="PROSITE" id="PS50088">
    <property type="entry name" value="ANK_REPEAT"/>
    <property type="match status" value="1"/>
</dbReference>
<feature type="region of interest" description="Disordered" evidence="2">
    <location>
        <begin position="945"/>
        <end position="1004"/>
    </location>
</feature>
<protein>
    <submittedName>
        <fullName evidence="3">Uncharacterized protein</fullName>
    </submittedName>
</protein>
<feature type="region of interest" description="Disordered" evidence="2">
    <location>
        <begin position="32"/>
        <end position="99"/>
    </location>
</feature>
<evidence type="ECO:0000256" key="1">
    <source>
        <dbReference type="PROSITE-ProRule" id="PRU00023"/>
    </source>
</evidence>
<dbReference type="PROSITE" id="PS50297">
    <property type="entry name" value="ANK_REP_REGION"/>
    <property type="match status" value="1"/>
</dbReference>
<feature type="compositionally biased region" description="Low complexity" evidence="2">
    <location>
        <begin position="1158"/>
        <end position="1171"/>
    </location>
</feature>
<feature type="region of interest" description="Disordered" evidence="2">
    <location>
        <begin position="1147"/>
        <end position="1190"/>
    </location>
</feature>
<proteinExistence type="predicted"/>
<dbReference type="Proteomes" id="UP000708208">
    <property type="component" value="Unassembled WGS sequence"/>
</dbReference>
<evidence type="ECO:0000313" key="3">
    <source>
        <dbReference type="EMBL" id="CAG7819898.1"/>
    </source>
</evidence>
<feature type="compositionally biased region" description="Pro residues" evidence="2">
    <location>
        <begin position="818"/>
        <end position="827"/>
    </location>
</feature>
<feature type="compositionally biased region" description="Polar residues" evidence="2">
    <location>
        <begin position="709"/>
        <end position="721"/>
    </location>
</feature>
<gene>
    <name evidence="3" type="ORF">AFUS01_LOCUS30316</name>
</gene>
<feature type="compositionally biased region" description="Low complexity" evidence="2">
    <location>
        <begin position="72"/>
        <end position="84"/>
    </location>
</feature>
<feature type="region of interest" description="Disordered" evidence="2">
    <location>
        <begin position="585"/>
        <end position="636"/>
    </location>
</feature>
<dbReference type="EMBL" id="CAJVCH010462636">
    <property type="protein sequence ID" value="CAG7819898.1"/>
    <property type="molecule type" value="Genomic_DNA"/>
</dbReference>
<feature type="compositionally biased region" description="Polar residues" evidence="2">
    <location>
        <begin position="965"/>
        <end position="974"/>
    </location>
</feature>
<feature type="compositionally biased region" description="Polar residues" evidence="2">
    <location>
        <begin position="1293"/>
        <end position="1312"/>
    </location>
</feature>
<dbReference type="PANTHER" id="PTHR22882:SF3">
    <property type="entry name" value="SYNPHILIN-1"/>
    <property type="match status" value="1"/>
</dbReference>
<evidence type="ECO:0000256" key="2">
    <source>
        <dbReference type="SAM" id="MobiDB-lite"/>
    </source>
</evidence>
<feature type="region of interest" description="Disordered" evidence="2">
    <location>
        <begin position="704"/>
        <end position="726"/>
    </location>
</feature>
<feature type="compositionally biased region" description="Polar residues" evidence="2">
    <location>
        <begin position="32"/>
        <end position="62"/>
    </location>
</feature>
<comment type="caution">
    <text evidence="3">The sequence shown here is derived from an EMBL/GenBank/DDBJ whole genome shotgun (WGS) entry which is preliminary data.</text>
</comment>